<sequence>MKPFLIGILLSAILFVPAFAGKKTAKEEAGLLGLVRTVHTESVEFSNKSGQWIEKVKFKQTMSYDQKGNRVGRINYNPDGTFRSEERSNITYDKHGRITEINSADNLGSFGGKKIYKYDSKGNISEETNYINDGSMGSRNAYVYDENGNISEELHYAHDDSFVSKRVYKYAPEGYVAEEAVYDSRSKLLRKKEVAYDAKGNKTVVHYGGKGSATDKEVFTYDTKGNISEILFYKPDGSIDGKNTYSYEYDSVGNWIKQREFHKGKVEWLRVTDRTITYYSRAE</sequence>
<evidence type="ECO:0000313" key="2">
    <source>
        <dbReference type="EMBL" id="NKE72166.1"/>
    </source>
</evidence>
<gene>
    <name evidence="2" type="ORF">MNODULE_15565</name>
</gene>
<accession>A0A7X6DRP9</accession>
<protein>
    <recommendedName>
        <fullName evidence="4">YD repeat-containing protein</fullName>
    </recommendedName>
</protein>
<dbReference type="Gene3D" id="2.180.10.10">
    <property type="entry name" value="RHS repeat-associated core"/>
    <property type="match status" value="1"/>
</dbReference>
<proteinExistence type="predicted"/>
<keyword evidence="3" id="KW-1185">Reference proteome</keyword>
<evidence type="ECO:0000256" key="1">
    <source>
        <dbReference type="SAM" id="SignalP"/>
    </source>
</evidence>
<feature type="chain" id="PRO_5031365953" description="YD repeat-containing protein" evidence="1">
    <location>
        <begin position="21"/>
        <end position="283"/>
    </location>
</feature>
<evidence type="ECO:0000313" key="3">
    <source>
        <dbReference type="Proteomes" id="UP000534783"/>
    </source>
</evidence>
<dbReference type="EMBL" id="VTOW01000003">
    <property type="protein sequence ID" value="NKE72166.1"/>
    <property type="molecule type" value="Genomic_DNA"/>
</dbReference>
<dbReference type="AlphaFoldDB" id="A0A7X6DRP9"/>
<evidence type="ECO:0008006" key="4">
    <source>
        <dbReference type="Google" id="ProtNLM"/>
    </source>
</evidence>
<name>A0A7X6DRP9_9BACT</name>
<keyword evidence="1" id="KW-0732">Signal</keyword>
<dbReference type="RefSeq" id="WP_168061587.1">
    <property type="nucleotide sequence ID" value="NZ_VTOW01000003.1"/>
</dbReference>
<feature type="signal peptide" evidence="1">
    <location>
        <begin position="1"/>
        <end position="20"/>
    </location>
</feature>
<dbReference type="Proteomes" id="UP000534783">
    <property type="component" value="Unassembled WGS sequence"/>
</dbReference>
<organism evidence="2 3">
    <name type="scientific">Candidatus Manganitrophus noduliformans</name>
    <dbReference type="NCBI Taxonomy" id="2606439"/>
    <lineage>
        <taxon>Bacteria</taxon>
        <taxon>Pseudomonadati</taxon>
        <taxon>Nitrospirota</taxon>
        <taxon>Nitrospiria</taxon>
        <taxon>Candidatus Troglogloeales</taxon>
        <taxon>Candidatus Manganitrophaceae</taxon>
        <taxon>Candidatus Manganitrophus</taxon>
    </lineage>
</organism>
<reference evidence="2 3" key="1">
    <citation type="journal article" date="2020" name="Nature">
        <title>Bacterial chemolithoautotrophy via manganese oxidation.</title>
        <authorList>
            <person name="Yu H."/>
            <person name="Leadbetter J.R."/>
        </authorList>
    </citation>
    <scope>NUCLEOTIDE SEQUENCE [LARGE SCALE GENOMIC DNA]</scope>
    <source>
        <strain evidence="2 3">Mn-1</strain>
    </source>
</reference>
<comment type="caution">
    <text evidence="2">The sequence shown here is derived from an EMBL/GenBank/DDBJ whole genome shotgun (WGS) entry which is preliminary data.</text>
</comment>